<dbReference type="KEGG" id="rti:DC20_03020"/>
<dbReference type="PATRIC" id="fig|512763.3.peg.673"/>
<sequence length="91" mass="10515">MSQTTRKFFLQDGSFQRKLTQPVRRLQPLHTAPPSGEEKDWEAVHSLVNQLSSSDPLFPFSPSLVTANAINTTLNYFNRSFLYLFLRRLLT</sequence>
<dbReference type="AlphaFoldDB" id="A0A0N7HW34"/>
<dbReference type="Proteomes" id="UP000061382">
    <property type="component" value="Chromosome"/>
</dbReference>
<name>A0A0N7HW34_9BACT</name>
<organism evidence="1 2">
    <name type="scientific">Rufibacter tibetensis</name>
    <dbReference type="NCBI Taxonomy" id="512763"/>
    <lineage>
        <taxon>Bacteria</taxon>
        <taxon>Pseudomonadati</taxon>
        <taxon>Bacteroidota</taxon>
        <taxon>Cytophagia</taxon>
        <taxon>Cytophagales</taxon>
        <taxon>Hymenobacteraceae</taxon>
        <taxon>Rufibacter</taxon>
    </lineage>
</organism>
<evidence type="ECO:0000313" key="1">
    <source>
        <dbReference type="EMBL" id="ALI98136.1"/>
    </source>
</evidence>
<reference evidence="1 2" key="1">
    <citation type="submission" date="2015-08" db="EMBL/GenBank/DDBJ databases">
        <title>Complete genome sequence of Rufibacter tibetensis strain 1351t, a radiation-resistant bacterium from tibet plateau.</title>
        <authorList>
            <person name="Dai J."/>
        </authorList>
    </citation>
    <scope>NUCLEOTIDE SEQUENCE [LARGE SCALE GENOMIC DNA]</scope>
    <source>
        <strain evidence="1 2">1351</strain>
    </source>
</reference>
<keyword evidence="2" id="KW-1185">Reference proteome</keyword>
<gene>
    <name evidence="1" type="ORF">DC20_03020</name>
</gene>
<proteinExistence type="predicted"/>
<protein>
    <submittedName>
        <fullName evidence="1">Uncharacterized protein</fullName>
    </submittedName>
</protein>
<evidence type="ECO:0000313" key="2">
    <source>
        <dbReference type="Proteomes" id="UP000061382"/>
    </source>
</evidence>
<accession>A0A0N7HW34</accession>
<dbReference type="EMBL" id="CP012643">
    <property type="protein sequence ID" value="ALI98136.1"/>
    <property type="molecule type" value="Genomic_DNA"/>
</dbReference>